<dbReference type="PANTHER" id="PTHR30329">
    <property type="entry name" value="STATOR ELEMENT OF FLAGELLAR MOTOR COMPLEX"/>
    <property type="match status" value="1"/>
</dbReference>
<keyword evidence="2" id="KW-0132">Cell division</keyword>
<dbReference type="Pfam" id="PF00691">
    <property type="entry name" value="OmpA"/>
    <property type="match status" value="1"/>
</dbReference>
<dbReference type="InterPro" id="IPR006664">
    <property type="entry name" value="OMP_bac"/>
</dbReference>
<evidence type="ECO:0000256" key="4">
    <source>
        <dbReference type="ARBA" id="ARBA00023136"/>
    </source>
</evidence>
<dbReference type="EMBL" id="CAADRM010000130">
    <property type="protein sequence ID" value="VFU17254.1"/>
    <property type="molecule type" value="Genomic_DNA"/>
</dbReference>
<dbReference type="CDD" id="cd07185">
    <property type="entry name" value="OmpA_C-like"/>
    <property type="match status" value="1"/>
</dbReference>
<sequence length="184" mass="20533">MRNAERVVGLIALVSLIFFISGCAKRGVQQVEGPTPPSQEEVITGTPDMELDMPGSEGDVSAAPQAMEEEIAKFEQDKIYFDFDKFNLTADARKVLAEKASFLNAHPNLNVRIEGHCDERGTREYNLALGERRAKSAQDYLVFLGINPERISIISYGEERPLETGSGEEAWKLNRRAEFRILGN</sequence>
<evidence type="ECO:0000256" key="7">
    <source>
        <dbReference type="ARBA" id="ARBA00023288"/>
    </source>
</evidence>
<dbReference type="InterPro" id="IPR014169">
    <property type="entry name" value="Pal_lipo_C"/>
</dbReference>
<evidence type="ECO:0000259" key="9">
    <source>
        <dbReference type="PROSITE" id="PS51123"/>
    </source>
</evidence>
<evidence type="ECO:0000313" key="10">
    <source>
        <dbReference type="EMBL" id="VFU17254.1"/>
    </source>
</evidence>
<evidence type="ECO:0000256" key="5">
    <source>
        <dbReference type="ARBA" id="ARBA00023139"/>
    </source>
</evidence>
<comment type="subcellular location">
    <subcellularLocation>
        <location evidence="1">Cell outer membrane</location>
    </subcellularLocation>
</comment>
<protein>
    <submittedName>
        <fullName evidence="10">Peptidoglycan-associated lipoprotein</fullName>
    </submittedName>
</protein>
<dbReference type="GO" id="GO:0009279">
    <property type="term" value="C:cell outer membrane"/>
    <property type="evidence" value="ECO:0007669"/>
    <property type="project" value="UniProtKB-SubCell"/>
</dbReference>
<keyword evidence="6" id="KW-0998">Cell outer membrane</keyword>
<dbReference type="InterPro" id="IPR050330">
    <property type="entry name" value="Bact_OuterMem_StrucFunc"/>
</dbReference>
<gene>
    <name evidence="10" type="primary">pal</name>
    <name evidence="10" type="ORF">SCFA_640028</name>
</gene>
<dbReference type="InterPro" id="IPR006665">
    <property type="entry name" value="OmpA-like"/>
</dbReference>
<dbReference type="PROSITE" id="PS51123">
    <property type="entry name" value="OMPA_2"/>
    <property type="match status" value="1"/>
</dbReference>
<dbReference type="NCBIfam" id="TIGR02802">
    <property type="entry name" value="Pal_lipo"/>
    <property type="match status" value="1"/>
</dbReference>
<evidence type="ECO:0000256" key="3">
    <source>
        <dbReference type="ARBA" id="ARBA00022729"/>
    </source>
</evidence>
<evidence type="ECO:0000256" key="2">
    <source>
        <dbReference type="ARBA" id="ARBA00022618"/>
    </source>
</evidence>
<reference evidence="10" key="1">
    <citation type="submission" date="2019-03" db="EMBL/GenBank/DDBJ databases">
        <authorList>
            <person name="Hao L."/>
        </authorList>
    </citation>
    <scope>NUCLEOTIDE SEQUENCE</scope>
</reference>
<keyword evidence="3" id="KW-0732">Signal</keyword>
<dbReference type="AlphaFoldDB" id="A0A485M575"/>
<evidence type="ECO:0000256" key="6">
    <source>
        <dbReference type="ARBA" id="ARBA00023237"/>
    </source>
</evidence>
<evidence type="ECO:0000256" key="8">
    <source>
        <dbReference type="ARBA" id="ARBA00023306"/>
    </source>
</evidence>
<accession>A0A485M575</accession>
<dbReference type="GO" id="GO:0051301">
    <property type="term" value="P:cell division"/>
    <property type="evidence" value="ECO:0007669"/>
    <property type="project" value="UniProtKB-KW"/>
</dbReference>
<keyword evidence="5" id="KW-0564">Palmitate</keyword>
<dbReference type="InterPro" id="IPR036737">
    <property type="entry name" value="OmpA-like_sf"/>
</dbReference>
<keyword evidence="4" id="KW-0472">Membrane</keyword>
<dbReference type="Gene3D" id="3.30.1330.60">
    <property type="entry name" value="OmpA-like domain"/>
    <property type="match status" value="1"/>
</dbReference>
<keyword evidence="8" id="KW-0131">Cell cycle</keyword>
<dbReference type="SUPFAM" id="SSF103088">
    <property type="entry name" value="OmpA-like"/>
    <property type="match status" value="1"/>
</dbReference>
<name>A0A485M575_9ZZZZ</name>
<dbReference type="InterPro" id="IPR039001">
    <property type="entry name" value="Pal"/>
</dbReference>
<proteinExistence type="inferred from homology"/>
<keyword evidence="7 10" id="KW-0449">Lipoprotein</keyword>
<dbReference type="PROSITE" id="PS51257">
    <property type="entry name" value="PROKAR_LIPOPROTEIN"/>
    <property type="match status" value="1"/>
</dbReference>
<evidence type="ECO:0000256" key="1">
    <source>
        <dbReference type="ARBA" id="ARBA00004442"/>
    </source>
</evidence>
<organism evidence="10">
    <name type="scientific">anaerobic digester metagenome</name>
    <dbReference type="NCBI Taxonomy" id="1263854"/>
    <lineage>
        <taxon>unclassified sequences</taxon>
        <taxon>metagenomes</taxon>
        <taxon>ecological metagenomes</taxon>
    </lineage>
</organism>
<feature type="domain" description="OmpA-like" evidence="9">
    <location>
        <begin position="68"/>
        <end position="184"/>
    </location>
</feature>
<dbReference type="HAMAP" id="MF_02204">
    <property type="entry name" value="Pal"/>
    <property type="match status" value="1"/>
</dbReference>
<dbReference type="PRINTS" id="PR01021">
    <property type="entry name" value="OMPADOMAIN"/>
</dbReference>
<dbReference type="PANTHER" id="PTHR30329:SF21">
    <property type="entry name" value="LIPOPROTEIN YIAD-RELATED"/>
    <property type="match status" value="1"/>
</dbReference>